<evidence type="ECO:0000259" key="5">
    <source>
        <dbReference type="PROSITE" id="PS50949"/>
    </source>
</evidence>
<dbReference type="Pfam" id="PF00392">
    <property type="entry name" value="GntR"/>
    <property type="match status" value="1"/>
</dbReference>
<evidence type="ECO:0000256" key="1">
    <source>
        <dbReference type="ARBA" id="ARBA00023015"/>
    </source>
</evidence>
<evidence type="ECO:0000313" key="7">
    <source>
        <dbReference type="Proteomes" id="UP000241048"/>
    </source>
</evidence>
<gene>
    <name evidence="6" type="ORF">C7U56_10060</name>
</gene>
<evidence type="ECO:0000256" key="2">
    <source>
        <dbReference type="ARBA" id="ARBA00023125"/>
    </source>
</evidence>
<accession>A0A2T3FNR5</accession>
<dbReference type="GO" id="GO:0003677">
    <property type="term" value="F:DNA binding"/>
    <property type="evidence" value="ECO:0007669"/>
    <property type="project" value="UniProtKB-KW"/>
</dbReference>
<evidence type="ECO:0000256" key="4">
    <source>
        <dbReference type="SAM" id="Coils"/>
    </source>
</evidence>
<keyword evidence="7" id="KW-1185">Reference proteome</keyword>
<dbReference type="GO" id="GO:0003700">
    <property type="term" value="F:DNA-binding transcription factor activity"/>
    <property type="evidence" value="ECO:0007669"/>
    <property type="project" value="InterPro"/>
</dbReference>
<dbReference type="PROSITE" id="PS50949">
    <property type="entry name" value="HTH_GNTR"/>
    <property type="match status" value="1"/>
</dbReference>
<keyword evidence="1" id="KW-0805">Transcription regulation</keyword>
<dbReference type="Pfam" id="PF07729">
    <property type="entry name" value="FCD"/>
    <property type="match status" value="1"/>
</dbReference>
<reference evidence="6 7" key="1">
    <citation type="submission" date="2018-03" db="EMBL/GenBank/DDBJ databases">
        <title>Lachnoclostridium SNUG30386 gen.nov., sp.nov., isolated from human faeces.</title>
        <authorList>
            <person name="Seo B."/>
            <person name="Jeon K."/>
            <person name="Ko G."/>
        </authorList>
    </citation>
    <scope>NUCLEOTIDE SEQUENCE [LARGE SCALE GENOMIC DNA]</scope>
    <source>
        <strain evidence="6 7">SNUG30386</strain>
    </source>
</reference>
<keyword evidence="3" id="KW-0804">Transcription</keyword>
<dbReference type="Gene3D" id="1.20.120.530">
    <property type="entry name" value="GntR ligand-binding domain-like"/>
    <property type="match status" value="1"/>
</dbReference>
<dbReference type="RefSeq" id="WP_107001106.1">
    <property type="nucleotide sequence ID" value="NZ_DBFCCR010000028.1"/>
</dbReference>
<evidence type="ECO:0000313" key="6">
    <source>
        <dbReference type="EMBL" id="PST36893.1"/>
    </source>
</evidence>
<dbReference type="InterPro" id="IPR036388">
    <property type="entry name" value="WH-like_DNA-bd_sf"/>
</dbReference>
<dbReference type="SMART" id="SM00895">
    <property type="entry name" value="FCD"/>
    <property type="match status" value="1"/>
</dbReference>
<proteinExistence type="predicted"/>
<feature type="coiled-coil region" evidence="4">
    <location>
        <begin position="90"/>
        <end position="124"/>
    </location>
</feature>
<keyword evidence="2" id="KW-0238">DNA-binding</keyword>
<organism evidence="6 7">
    <name type="scientific">Clostridium fessum</name>
    <dbReference type="NCBI Taxonomy" id="2126740"/>
    <lineage>
        <taxon>Bacteria</taxon>
        <taxon>Bacillati</taxon>
        <taxon>Bacillota</taxon>
        <taxon>Clostridia</taxon>
        <taxon>Eubacteriales</taxon>
        <taxon>Clostridiaceae</taxon>
        <taxon>Clostridium</taxon>
    </lineage>
</organism>
<sequence>MRETMRVSDVAYEKIKMMIITARLRPGQTLVEAELMEELGMGRTPIREALNRLAWENFVKIVPRQCIMVNEISLYEVESIYQMRFALSPLESELAAMNRTEEDLKRLKDSLEVLREETDAEERVLLDRAFHRIISSMTRNPFLEREMNNYQDLSIRLLFLNRINLSSIDDMDIGHHEEIYRCLQERDVDKLISVQKAHVQAFKEKFIR</sequence>
<keyword evidence="4" id="KW-0175">Coiled coil</keyword>
<dbReference type="SUPFAM" id="SSF48008">
    <property type="entry name" value="GntR ligand-binding domain-like"/>
    <property type="match status" value="1"/>
</dbReference>
<dbReference type="InterPro" id="IPR011711">
    <property type="entry name" value="GntR_C"/>
</dbReference>
<protein>
    <recommendedName>
        <fullName evidence="5">HTH gntR-type domain-containing protein</fullName>
    </recommendedName>
</protein>
<dbReference type="Gene3D" id="1.10.10.10">
    <property type="entry name" value="Winged helix-like DNA-binding domain superfamily/Winged helix DNA-binding domain"/>
    <property type="match status" value="1"/>
</dbReference>
<dbReference type="SMART" id="SM00345">
    <property type="entry name" value="HTH_GNTR"/>
    <property type="match status" value="1"/>
</dbReference>
<evidence type="ECO:0000256" key="3">
    <source>
        <dbReference type="ARBA" id="ARBA00023163"/>
    </source>
</evidence>
<dbReference type="PANTHER" id="PTHR43537">
    <property type="entry name" value="TRANSCRIPTIONAL REGULATOR, GNTR FAMILY"/>
    <property type="match status" value="1"/>
</dbReference>
<feature type="domain" description="HTH gntR-type" evidence="5">
    <location>
        <begin position="5"/>
        <end position="72"/>
    </location>
</feature>
<dbReference type="InterPro" id="IPR036390">
    <property type="entry name" value="WH_DNA-bd_sf"/>
</dbReference>
<name>A0A2T3FNR5_9CLOT</name>
<dbReference type="PANTHER" id="PTHR43537:SF24">
    <property type="entry name" value="GLUCONATE OPERON TRANSCRIPTIONAL REPRESSOR"/>
    <property type="match status" value="1"/>
</dbReference>
<dbReference type="InterPro" id="IPR008920">
    <property type="entry name" value="TF_FadR/GntR_C"/>
</dbReference>
<dbReference type="Proteomes" id="UP000241048">
    <property type="component" value="Unassembled WGS sequence"/>
</dbReference>
<dbReference type="AlphaFoldDB" id="A0A2T3FNR5"/>
<comment type="caution">
    <text evidence="6">The sequence shown here is derived from an EMBL/GenBank/DDBJ whole genome shotgun (WGS) entry which is preliminary data.</text>
</comment>
<dbReference type="InterPro" id="IPR000524">
    <property type="entry name" value="Tscrpt_reg_HTH_GntR"/>
</dbReference>
<dbReference type="EMBL" id="PYLO01000003">
    <property type="protein sequence ID" value="PST36893.1"/>
    <property type="molecule type" value="Genomic_DNA"/>
</dbReference>
<dbReference type="SUPFAM" id="SSF46785">
    <property type="entry name" value="Winged helix' DNA-binding domain"/>
    <property type="match status" value="1"/>
</dbReference>